<keyword evidence="1" id="KW-0472">Membrane</keyword>
<protein>
    <recommendedName>
        <fullName evidence="2">SecDF P1 head subdomain domain-containing protein</fullName>
    </recommendedName>
</protein>
<proteinExistence type="predicted"/>
<dbReference type="AlphaFoldDB" id="A0A543CPF6"/>
<gene>
    <name evidence="3" type="ORF">FB559_4638</name>
</gene>
<feature type="transmembrane region" description="Helical" evidence="1">
    <location>
        <begin position="20"/>
        <end position="44"/>
    </location>
</feature>
<evidence type="ECO:0000256" key="1">
    <source>
        <dbReference type="SAM" id="Phobius"/>
    </source>
</evidence>
<dbReference type="Gene3D" id="3.30.1360.200">
    <property type="match status" value="1"/>
</dbReference>
<dbReference type="Pfam" id="PF22599">
    <property type="entry name" value="SecDF_P1_head"/>
    <property type="match status" value="1"/>
</dbReference>
<dbReference type="EMBL" id="VFOZ01000001">
    <property type="protein sequence ID" value="TQL98985.1"/>
    <property type="molecule type" value="Genomic_DNA"/>
</dbReference>
<feature type="domain" description="SecDF P1 head subdomain" evidence="2">
    <location>
        <begin position="97"/>
        <end position="179"/>
    </location>
</feature>
<keyword evidence="1" id="KW-0812">Transmembrane</keyword>
<evidence type="ECO:0000259" key="2">
    <source>
        <dbReference type="Pfam" id="PF22599"/>
    </source>
</evidence>
<comment type="caution">
    <text evidence="3">The sequence shown here is derived from an EMBL/GenBank/DDBJ whole genome shotgun (WGS) entry which is preliminary data.</text>
</comment>
<evidence type="ECO:0000313" key="3">
    <source>
        <dbReference type="EMBL" id="TQL98985.1"/>
    </source>
</evidence>
<dbReference type="InterPro" id="IPR054384">
    <property type="entry name" value="SecDF_P1_head"/>
</dbReference>
<dbReference type="OrthoDB" id="5189712at2"/>
<reference evidence="3 4" key="1">
    <citation type="submission" date="2019-06" db="EMBL/GenBank/DDBJ databases">
        <title>Sequencing the genomes of 1000 actinobacteria strains.</title>
        <authorList>
            <person name="Klenk H.-P."/>
        </authorList>
    </citation>
    <scope>NUCLEOTIDE SEQUENCE [LARGE SCALE GENOMIC DNA]</scope>
    <source>
        <strain evidence="3 4">DSM 102200</strain>
    </source>
</reference>
<dbReference type="RefSeq" id="WP_141957524.1">
    <property type="nucleotide sequence ID" value="NZ_VFOZ01000001.1"/>
</dbReference>
<accession>A0A543CPF6</accession>
<name>A0A543CPF6_9ACTN</name>
<keyword evidence="4" id="KW-1185">Reference proteome</keyword>
<keyword evidence="1" id="KW-1133">Transmembrane helix</keyword>
<organism evidence="3 4">
    <name type="scientific">Actinoallomurus bryophytorum</name>
    <dbReference type="NCBI Taxonomy" id="1490222"/>
    <lineage>
        <taxon>Bacteria</taxon>
        <taxon>Bacillati</taxon>
        <taxon>Actinomycetota</taxon>
        <taxon>Actinomycetes</taxon>
        <taxon>Streptosporangiales</taxon>
        <taxon>Thermomonosporaceae</taxon>
        <taxon>Actinoallomurus</taxon>
    </lineage>
</organism>
<sequence length="185" mass="19621">MQPPYPPPPQPAPPSGRRVPLVVWVAAGAFALLIAAGAVILLIASRPPSDPKVKGTLQLRKVLTRTDGACTGNTSPDTVASEKNDACYTLGEGMTITRVKSVDMRVESGNGWSVEFDLRPEDTGRLSALTTQLAREQPPRNALATVSNGRVISAPEVTEPITGGKLTLSGNFSRAEAERYVKLFG</sequence>
<evidence type="ECO:0000313" key="4">
    <source>
        <dbReference type="Proteomes" id="UP000316096"/>
    </source>
</evidence>
<dbReference type="Proteomes" id="UP000316096">
    <property type="component" value="Unassembled WGS sequence"/>
</dbReference>